<dbReference type="Pfam" id="PF13416">
    <property type="entry name" value="SBP_bac_8"/>
    <property type="match status" value="1"/>
</dbReference>
<keyword evidence="3" id="KW-1185">Reference proteome</keyword>
<gene>
    <name evidence="2" type="ORF">KHM83_01785</name>
</gene>
<dbReference type="PROSITE" id="PS51257">
    <property type="entry name" value="PROKAR_LIPOPROTEIN"/>
    <property type="match status" value="1"/>
</dbReference>
<feature type="chain" id="PRO_5047448265" evidence="1">
    <location>
        <begin position="23"/>
        <end position="480"/>
    </location>
</feature>
<dbReference type="Gene3D" id="3.40.190.10">
    <property type="entry name" value="Periplasmic binding protein-like II"/>
    <property type="match status" value="1"/>
</dbReference>
<dbReference type="SUPFAM" id="SSF53850">
    <property type="entry name" value="Periplasmic binding protein-like II"/>
    <property type="match status" value="1"/>
</dbReference>
<reference evidence="2 3" key="1">
    <citation type="submission" date="2021-05" db="EMBL/GenBank/DDBJ databases">
        <title>Fusibacter ferrireducens sp. nov., an anaerobic, sulfur- and Fe-reducing bacterium isolated from the mangrove sediment.</title>
        <authorList>
            <person name="Qiu D."/>
        </authorList>
    </citation>
    <scope>NUCLEOTIDE SEQUENCE [LARGE SCALE GENOMIC DNA]</scope>
    <source>
        <strain evidence="2 3">DSM 12116</strain>
    </source>
</reference>
<proteinExistence type="predicted"/>
<keyword evidence="1" id="KW-0732">Signal</keyword>
<dbReference type="PANTHER" id="PTHR43649:SF12">
    <property type="entry name" value="DIACETYLCHITOBIOSE BINDING PROTEIN DASA"/>
    <property type="match status" value="1"/>
</dbReference>
<name>A0ABS5PJZ1_9FIRM</name>
<dbReference type="EMBL" id="JAHBCL010000002">
    <property type="protein sequence ID" value="MBS7525403.1"/>
    <property type="molecule type" value="Genomic_DNA"/>
</dbReference>
<dbReference type="RefSeq" id="WP_213235184.1">
    <property type="nucleotide sequence ID" value="NZ_JAHBCL010000002.1"/>
</dbReference>
<accession>A0ABS5PJZ1</accession>
<dbReference type="InterPro" id="IPR050490">
    <property type="entry name" value="Bact_solute-bd_prot1"/>
</dbReference>
<organism evidence="2 3">
    <name type="scientific">Fusibacter paucivorans</name>
    <dbReference type="NCBI Taxonomy" id="76009"/>
    <lineage>
        <taxon>Bacteria</taxon>
        <taxon>Bacillati</taxon>
        <taxon>Bacillota</taxon>
        <taxon>Clostridia</taxon>
        <taxon>Eubacteriales</taxon>
        <taxon>Eubacteriales Family XII. Incertae Sedis</taxon>
        <taxon>Fusibacter</taxon>
    </lineage>
</organism>
<feature type="signal peptide" evidence="1">
    <location>
        <begin position="1"/>
        <end position="22"/>
    </location>
</feature>
<evidence type="ECO:0000256" key="1">
    <source>
        <dbReference type="SAM" id="SignalP"/>
    </source>
</evidence>
<protein>
    <submittedName>
        <fullName evidence="2">Extracellular solute-binding protein</fullName>
    </submittedName>
</protein>
<dbReference type="PANTHER" id="PTHR43649">
    <property type="entry name" value="ARABINOSE-BINDING PROTEIN-RELATED"/>
    <property type="match status" value="1"/>
</dbReference>
<dbReference type="InterPro" id="IPR006059">
    <property type="entry name" value="SBP"/>
</dbReference>
<evidence type="ECO:0000313" key="3">
    <source>
        <dbReference type="Proteomes" id="UP000746471"/>
    </source>
</evidence>
<sequence length="480" mass="53568">MNKFVKAMCLSLTMMSIIITLAGCTDDKQGDTLLDPDKPIIVTMWHYYNSSSKEAFDRLVSEFNETVGMEKGIVVDAKSQGDISQLATAVFDAANGSIGSSPMPNIFASYPDNAFRVNQITPLVSLDTYFSESELSVYRKEFLEEGKFMTDQRYYIVPIAKSSENLYINKNLWEPFALSNGYTNEDLSTWDGLYDVAKTYYELTGKGFFSLDASANFMLVTAMAYGQEMYIYNEDGTARFNMSEEAAHKIWDIYAKGYINGYFEKTGRFSSDDAKTGTVISYTGSTAGAAYFPTAVVIGEEMPMTVEPIVMPYPHHEALQSISIQQGAGMCIAHSDEAHEYAAALFLKWFTAAEQNTKFAVSTGYFPVTNDALEGERLGKQAEALSIDNAAILGSISASKTMFETYTLYNNKPFEASYEMRELLETHLFNQVIGDLAIVDRAVQNGEDREAVIQELTSEKAFMAWYTDLKNQAEQLLSRQ</sequence>
<dbReference type="Proteomes" id="UP000746471">
    <property type="component" value="Unassembled WGS sequence"/>
</dbReference>
<comment type="caution">
    <text evidence="2">The sequence shown here is derived from an EMBL/GenBank/DDBJ whole genome shotgun (WGS) entry which is preliminary data.</text>
</comment>
<evidence type="ECO:0000313" key="2">
    <source>
        <dbReference type="EMBL" id="MBS7525403.1"/>
    </source>
</evidence>